<dbReference type="AlphaFoldDB" id="A0A8S1VWM5"/>
<protein>
    <submittedName>
        <fullName evidence="1">Uncharacterized protein</fullName>
    </submittedName>
</protein>
<evidence type="ECO:0000313" key="1">
    <source>
        <dbReference type="EMBL" id="CAD8180733.1"/>
    </source>
</evidence>
<organism evidence="1 2">
    <name type="scientific">Paramecium pentaurelia</name>
    <dbReference type="NCBI Taxonomy" id="43138"/>
    <lineage>
        <taxon>Eukaryota</taxon>
        <taxon>Sar</taxon>
        <taxon>Alveolata</taxon>
        <taxon>Ciliophora</taxon>
        <taxon>Intramacronucleata</taxon>
        <taxon>Oligohymenophorea</taxon>
        <taxon>Peniculida</taxon>
        <taxon>Parameciidae</taxon>
        <taxon>Paramecium</taxon>
    </lineage>
</organism>
<reference evidence="1" key="1">
    <citation type="submission" date="2021-01" db="EMBL/GenBank/DDBJ databases">
        <authorList>
            <consortium name="Genoscope - CEA"/>
            <person name="William W."/>
        </authorList>
    </citation>
    <scope>NUCLEOTIDE SEQUENCE</scope>
</reference>
<proteinExistence type="predicted"/>
<keyword evidence="2" id="KW-1185">Reference proteome</keyword>
<sequence length="248" mass="30196">MFWRIKNFINNFKTCLTLNNDIKKKKRNKNYGYFLQFFFLVKIKIQRLVINSIKIDLLSLNATPLNLLFQKFRKKNPFTNKFGVKGLQDNFLLTIVIVQQWQIRNSCIQHQLQRSSQAKTNFLYFLKQQNGFYLKIILKRYTYQKNKVYAPLSKARLKLQSQFKKKQSLLHYKQQHQLKQKLCIQFIDTKQTIVINLENKKRQLLELYDSFIKNQAKFCCRVQWKRIYFKKHKIRIKQQKDNQIIRGT</sequence>
<gene>
    <name evidence="1" type="ORF">PPENT_87.1.T0750003</name>
</gene>
<dbReference type="EMBL" id="CAJJDO010000075">
    <property type="protein sequence ID" value="CAD8180733.1"/>
    <property type="molecule type" value="Genomic_DNA"/>
</dbReference>
<evidence type="ECO:0000313" key="2">
    <source>
        <dbReference type="Proteomes" id="UP000689195"/>
    </source>
</evidence>
<comment type="caution">
    <text evidence="1">The sequence shown here is derived from an EMBL/GenBank/DDBJ whole genome shotgun (WGS) entry which is preliminary data.</text>
</comment>
<dbReference type="Proteomes" id="UP000689195">
    <property type="component" value="Unassembled WGS sequence"/>
</dbReference>
<name>A0A8S1VWM5_9CILI</name>
<accession>A0A8S1VWM5</accession>